<reference evidence="1" key="1">
    <citation type="submission" date="2014-12" db="EMBL/GenBank/DDBJ databases">
        <title>Insight into the proteome of Arion vulgaris.</title>
        <authorList>
            <person name="Aradska J."/>
            <person name="Bulat T."/>
            <person name="Smidak R."/>
            <person name="Sarate P."/>
            <person name="Gangsoo J."/>
            <person name="Sialana F."/>
            <person name="Bilban M."/>
            <person name="Lubec G."/>
        </authorList>
    </citation>
    <scope>NUCLEOTIDE SEQUENCE</scope>
    <source>
        <tissue evidence="1">Skin</tissue>
    </source>
</reference>
<evidence type="ECO:0000313" key="1">
    <source>
        <dbReference type="EMBL" id="CEK57282.1"/>
    </source>
</evidence>
<name>A0A0B6YM70_9EUPU</name>
<sequence>HTVLHKLATFQHGNIILQKWVLENDSHHPTQVGDISKINVLEESCKHSG</sequence>
<protein>
    <submittedName>
        <fullName evidence="1">Uncharacterized protein</fullName>
    </submittedName>
</protein>
<gene>
    <name evidence="1" type="primary">ORF29761</name>
</gene>
<proteinExistence type="predicted"/>
<accession>A0A0B6YM70</accession>
<dbReference type="AlphaFoldDB" id="A0A0B6YM70"/>
<organism evidence="1">
    <name type="scientific">Arion vulgaris</name>
    <dbReference type="NCBI Taxonomy" id="1028688"/>
    <lineage>
        <taxon>Eukaryota</taxon>
        <taxon>Metazoa</taxon>
        <taxon>Spiralia</taxon>
        <taxon>Lophotrochozoa</taxon>
        <taxon>Mollusca</taxon>
        <taxon>Gastropoda</taxon>
        <taxon>Heterobranchia</taxon>
        <taxon>Euthyneura</taxon>
        <taxon>Panpulmonata</taxon>
        <taxon>Eupulmonata</taxon>
        <taxon>Stylommatophora</taxon>
        <taxon>Helicina</taxon>
        <taxon>Arionoidea</taxon>
        <taxon>Arionidae</taxon>
        <taxon>Arion</taxon>
    </lineage>
</organism>
<feature type="non-terminal residue" evidence="1">
    <location>
        <position position="1"/>
    </location>
</feature>
<dbReference type="EMBL" id="HACG01010417">
    <property type="protein sequence ID" value="CEK57282.1"/>
    <property type="molecule type" value="Transcribed_RNA"/>
</dbReference>